<accession>A0A1A9VEA2</accession>
<dbReference type="Proteomes" id="UP000078200">
    <property type="component" value="Unassembled WGS sequence"/>
</dbReference>
<keyword evidence="2" id="KW-1185">Reference proteome</keyword>
<sequence length="199" mass="22169">MRRLLEISYTPPSASVCSPRVPRTCKLYLAATSSNFALLAANLGTLICTDARMVVPKLSKISLVKYFFNNDLESEAANLAKPSSNLKEVWMTKQNGLAGWLSILVNGGRKIGNFPAAGPFLHAHTRICPLYLTTVAFLFSAQPFSFPFMHVEHASYCRQFRHACNRSSGYLKRPNILLGSIQYQINVARRLIEGLENDD</sequence>
<evidence type="ECO:0000313" key="1">
    <source>
        <dbReference type="EnsemblMetazoa" id="GAUT034504-PA"/>
    </source>
</evidence>
<evidence type="ECO:0000313" key="2">
    <source>
        <dbReference type="Proteomes" id="UP000078200"/>
    </source>
</evidence>
<reference evidence="1" key="1">
    <citation type="submission" date="2020-05" db="UniProtKB">
        <authorList>
            <consortium name="EnsemblMetazoa"/>
        </authorList>
    </citation>
    <scope>IDENTIFICATION</scope>
    <source>
        <strain evidence="1">TTRI</strain>
    </source>
</reference>
<name>A0A1A9VEA2_GLOAU</name>
<dbReference type="VEuPathDB" id="VectorBase:GAUT034504"/>
<organism evidence="1 2">
    <name type="scientific">Glossina austeni</name>
    <name type="common">Savannah tsetse fly</name>
    <dbReference type="NCBI Taxonomy" id="7395"/>
    <lineage>
        <taxon>Eukaryota</taxon>
        <taxon>Metazoa</taxon>
        <taxon>Ecdysozoa</taxon>
        <taxon>Arthropoda</taxon>
        <taxon>Hexapoda</taxon>
        <taxon>Insecta</taxon>
        <taxon>Pterygota</taxon>
        <taxon>Neoptera</taxon>
        <taxon>Endopterygota</taxon>
        <taxon>Diptera</taxon>
        <taxon>Brachycera</taxon>
        <taxon>Muscomorpha</taxon>
        <taxon>Hippoboscoidea</taxon>
        <taxon>Glossinidae</taxon>
        <taxon>Glossina</taxon>
    </lineage>
</organism>
<proteinExistence type="predicted"/>
<dbReference type="EnsemblMetazoa" id="GAUT034504-RA">
    <property type="protein sequence ID" value="GAUT034504-PA"/>
    <property type="gene ID" value="GAUT034504"/>
</dbReference>
<dbReference type="AlphaFoldDB" id="A0A1A9VEA2"/>
<protein>
    <submittedName>
        <fullName evidence="1">Uncharacterized protein</fullName>
    </submittedName>
</protein>